<dbReference type="EMBL" id="EAAA01002228">
    <property type="status" value="NOT_ANNOTATED_CDS"/>
    <property type="molecule type" value="Genomic_DNA"/>
</dbReference>
<name>F6WNF9_CIOIN</name>
<reference evidence="8" key="3">
    <citation type="submission" date="2025-08" db="UniProtKB">
        <authorList>
            <consortium name="Ensembl"/>
        </authorList>
    </citation>
    <scope>IDENTIFICATION</scope>
</reference>
<feature type="signal peptide" evidence="6">
    <location>
        <begin position="1"/>
        <end position="20"/>
    </location>
</feature>
<keyword evidence="6" id="KW-0732">Signal</keyword>
<keyword evidence="9" id="KW-1185">Reference proteome</keyword>
<feature type="domain" description="CUB" evidence="7">
    <location>
        <begin position="104"/>
        <end position="219"/>
    </location>
</feature>
<dbReference type="PROSITE" id="PS01180">
    <property type="entry name" value="CUB"/>
    <property type="match status" value="1"/>
</dbReference>
<dbReference type="EMBL" id="EAAA01002227">
    <property type="status" value="NOT_ANNOTATED_CDS"/>
    <property type="molecule type" value="Genomic_DNA"/>
</dbReference>
<dbReference type="PANTHER" id="PTHR24251">
    <property type="entry name" value="OVOCHYMASE-RELATED"/>
    <property type="match status" value="1"/>
</dbReference>
<dbReference type="InterPro" id="IPR000859">
    <property type="entry name" value="CUB_dom"/>
</dbReference>
<feature type="transmembrane region" description="Helical" evidence="5">
    <location>
        <begin position="302"/>
        <end position="324"/>
    </location>
</feature>
<comment type="caution">
    <text evidence="3">Lacks conserved residue(s) required for the propagation of feature annotation.</text>
</comment>
<evidence type="ECO:0000259" key="7">
    <source>
        <dbReference type="PROSITE" id="PS01180"/>
    </source>
</evidence>
<evidence type="ECO:0000256" key="5">
    <source>
        <dbReference type="SAM" id="Phobius"/>
    </source>
</evidence>
<evidence type="ECO:0000256" key="4">
    <source>
        <dbReference type="SAM" id="MobiDB-lite"/>
    </source>
</evidence>
<proteinExistence type="predicted"/>
<dbReference type="Gene3D" id="2.60.120.290">
    <property type="entry name" value="Spermadhesin, CUB domain"/>
    <property type="match status" value="1"/>
</dbReference>
<dbReference type="HOGENOM" id="CLU_820226_0_0_1"/>
<dbReference type="SMART" id="SM00042">
    <property type="entry name" value="CUB"/>
    <property type="match status" value="1"/>
</dbReference>
<evidence type="ECO:0000313" key="8">
    <source>
        <dbReference type="Ensembl" id="ENSCINP00000018711.3"/>
    </source>
</evidence>
<reference evidence="9" key="1">
    <citation type="journal article" date="2002" name="Science">
        <title>The draft genome of Ciona intestinalis: insights into chordate and vertebrate origins.</title>
        <authorList>
            <person name="Dehal P."/>
            <person name="Satou Y."/>
            <person name="Campbell R.K."/>
            <person name="Chapman J."/>
            <person name="Degnan B."/>
            <person name="De Tomaso A."/>
            <person name="Davidson B."/>
            <person name="Di Gregorio A."/>
            <person name="Gelpke M."/>
            <person name="Goodstein D.M."/>
            <person name="Harafuji N."/>
            <person name="Hastings K.E."/>
            <person name="Ho I."/>
            <person name="Hotta K."/>
            <person name="Huang W."/>
            <person name="Kawashima T."/>
            <person name="Lemaire P."/>
            <person name="Martinez D."/>
            <person name="Meinertzhagen I.A."/>
            <person name="Necula S."/>
            <person name="Nonaka M."/>
            <person name="Putnam N."/>
            <person name="Rash S."/>
            <person name="Saiga H."/>
            <person name="Satake M."/>
            <person name="Terry A."/>
            <person name="Yamada L."/>
            <person name="Wang H.G."/>
            <person name="Awazu S."/>
            <person name="Azumi K."/>
            <person name="Boore J."/>
            <person name="Branno M."/>
            <person name="Chin-Bow S."/>
            <person name="DeSantis R."/>
            <person name="Doyle S."/>
            <person name="Francino P."/>
            <person name="Keys D.N."/>
            <person name="Haga S."/>
            <person name="Hayashi H."/>
            <person name="Hino K."/>
            <person name="Imai K.S."/>
            <person name="Inaba K."/>
            <person name="Kano S."/>
            <person name="Kobayashi K."/>
            <person name="Kobayashi M."/>
            <person name="Lee B.I."/>
            <person name="Makabe K.W."/>
            <person name="Manohar C."/>
            <person name="Matassi G."/>
            <person name="Medina M."/>
            <person name="Mochizuki Y."/>
            <person name="Mount S."/>
            <person name="Morishita T."/>
            <person name="Miura S."/>
            <person name="Nakayama A."/>
            <person name="Nishizaka S."/>
            <person name="Nomoto H."/>
            <person name="Ohta F."/>
            <person name="Oishi K."/>
            <person name="Rigoutsos I."/>
            <person name="Sano M."/>
            <person name="Sasaki A."/>
            <person name="Sasakura Y."/>
            <person name="Shoguchi E."/>
            <person name="Shin-i T."/>
            <person name="Spagnuolo A."/>
            <person name="Stainier D."/>
            <person name="Suzuki M.M."/>
            <person name="Tassy O."/>
            <person name="Takatori N."/>
            <person name="Tokuoka M."/>
            <person name="Yagi K."/>
            <person name="Yoshizaki F."/>
            <person name="Wada S."/>
            <person name="Zhang C."/>
            <person name="Hyatt P.D."/>
            <person name="Larimer F."/>
            <person name="Detter C."/>
            <person name="Doggett N."/>
            <person name="Glavina T."/>
            <person name="Hawkins T."/>
            <person name="Richardson P."/>
            <person name="Lucas S."/>
            <person name="Kohara Y."/>
            <person name="Levine M."/>
            <person name="Satoh N."/>
            <person name="Rokhsar D.S."/>
        </authorList>
    </citation>
    <scope>NUCLEOTIDE SEQUENCE [LARGE SCALE GENOMIC DNA]</scope>
</reference>
<dbReference type="Proteomes" id="UP000008144">
    <property type="component" value="Chromosome 5"/>
</dbReference>
<feature type="region of interest" description="Disordered" evidence="4">
    <location>
        <begin position="26"/>
        <end position="94"/>
    </location>
</feature>
<keyword evidence="5" id="KW-0472">Membrane</keyword>
<accession>F6WNF9</accession>
<keyword evidence="5" id="KW-0812">Transmembrane</keyword>
<evidence type="ECO:0000256" key="3">
    <source>
        <dbReference type="PROSITE-ProRule" id="PRU00059"/>
    </source>
</evidence>
<keyword evidence="5" id="KW-1133">Transmembrane helix</keyword>
<evidence type="ECO:0000256" key="1">
    <source>
        <dbReference type="ARBA" id="ARBA00022737"/>
    </source>
</evidence>
<dbReference type="Ensembl" id="ENSCINT00000018711.3">
    <property type="protein sequence ID" value="ENSCINP00000018711.3"/>
    <property type="gene ID" value="ENSCING00000009205.3"/>
</dbReference>
<dbReference type="Pfam" id="PF00431">
    <property type="entry name" value="CUB"/>
    <property type="match status" value="1"/>
</dbReference>
<evidence type="ECO:0000256" key="6">
    <source>
        <dbReference type="SAM" id="SignalP"/>
    </source>
</evidence>
<dbReference type="GeneTree" id="ENSGT00390000002534"/>
<evidence type="ECO:0000313" key="9">
    <source>
        <dbReference type="Proteomes" id="UP000008144"/>
    </source>
</evidence>
<dbReference type="AlphaFoldDB" id="F6WNF9"/>
<feature type="compositionally biased region" description="Low complexity" evidence="4">
    <location>
        <begin position="241"/>
        <end position="258"/>
    </location>
</feature>
<dbReference type="InParanoid" id="F6WNF9"/>
<reference evidence="8" key="4">
    <citation type="submission" date="2025-09" db="UniProtKB">
        <authorList>
            <consortium name="Ensembl"/>
        </authorList>
    </citation>
    <scope>IDENTIFICATION</scope>
</reference>
<feature type="chain" id="PRO_5003344633" description="CUB domain-containing protein" evidence="6">
    <location>
        <begin position="21"/>
        <end position="339"/>
    </location>
</feature>
<feature type="region of interest" description="Disordered" evidence="4">
    <location>
        <begin position="241"/>
        <end position="296"/>
    </location>
</feature>
<dbReference type="InterPro" id="IPR035914">
    <property type="entry name" value="Sperma_CUB_dom_sf"/>
</dbReference>
<dbReference type="CDD" id="cd00041">
    <property type="entry name" value="CUB"/>
    <property type="match status" value="1"/>
</dbReference>
<keyword evidence="1" id="KW-0677">Repeat</keyword>
<sequence length="339" mass="38750">MRLTLRIFCILVFCVVLVNTQQRRNNNRNRNNRVTPAPTVGGRWRPSVVTRRRPIASGNNRGGSGNRRPSTVQRRPLEPSELITPPSRRLPGEAPLQEPSWVHCMNNMEITNSWAMISNRGYPEAIVGQMQCSWIFFSARNTRIRISFYDIDLQPGEAGRCGTQFVDVIDLQLQKSQGRFCGDQIPGDYVSMSNSLRLDIQGDTTIISHRGFRAFVRSEPLTVQAGLRQRSLKFHGRITTTRRPTTTQRPIIRRTPTPNNRVRQPIRTRAPPTYQRPGQNIYGPNRQPQIIDDTSPPSSPSVGIYVLIGLLCVMIVLMGLAFLFRKRLRKRYDEFRGKE</sequence>
<dbReference type="SUPFAM" id="SSF49854">
    <property type="entry name" value="Spermadhesin, CUB domain"/>
    <property type="match status" value="1"/>
</dbReference>
<protein>
    <recommendedName>
        <fullName evidence="7">CUB domain-containing protein</fullName>
    </recommendedName>
</protein>
<organism evidence="8 9">
    <name type="scientific">Ciona intestinalis</name>
    <name type="common">Transparent sea squirt</name>
    <name type="synonym">Ascidia intestinalis</name>
    <dbReference type="NCBI Taxonomy" id="7719"/>
    <lineage>
        <taxon>Eukaryota</taxon>
        <taxon>Metazoa</taxon>
        <taxon>Chordata</taxon>
        <taxon>Tunicata</taxon>
        <taxon>Ascidiacea</taxon>
        <taxon>Phlebobranchia</taxon>
        <taxon>Cionidae</taxon>
        <taxon>Ciona</taxon>
    </lineage>
</organism>
<evidence type="ECO:0000256" key="2">
    <source>
        <dbReference type="ARBA" id="ARBA00023157"/>
    </source>
</evidence>
<keyword evidence="2" id="KW-1015">Disulfide bond</keyword>
<reference evidence="8" key="2">
    <citation type="journal article" date="2008" name="Genome Biol.">
        <title>Improved genome assembly and evidence-based global gene model set for the chordate Ciona intestinalis: new insight into intron and operon populations.</title>
        <authorList>
            <person name="Satou Y."/>
            <person name="Mineta K."/>
            <person name="Ogasawara M."/>
            <person name="Sasakura Y."/>
            <person name="Shoguchi E."/>
            <person name="Ueno K."/>
            <person name="Yamada L."/>
            <person name="Matsumoto J."/>
            <person name="Wasserscheid J."/>
            <person name="Dewar K."/>
            <person name="Wiley G.B."/>
            <person name="Macmil S.L."/>
            <person name="Roe B.A."/>
            <person name="Zeller R.W."/>
            <person name="Hastings K.E."/>
            <person name="Lemaire P."/>
            <person name="Lindquist E."/>
            <person name="Endo T."/>
            <person name="Hotta K."/>
            <person name="Inaba K."/>
        </authorList>
    </citation>
    <scope>NUCLEOTIDE SEQUENCE [LARGE SCALE GENOMIC DNA]</scope>
    <source>
        <strain evidence="8">wild type</strain>
    </source>
</reference>
<dbReference type="STRING" id="7719.ENSCINP00000018711"/>